<organism evidence="1 2">
    <name type="scientific">Diplodia corticola</name>
    <dbReference type="NCBI Taxonomy" id="236234"/>
    <lineage>
        <taxon>Eukaryota</taxon>
        <taxon>Fungi</taxon>
        <taxon>Dikarya</taxon>
        <taxon>Ascomycota</taxon>
        <taxon>Pezizomycotina</taxon>
        <taxon>Dothideomycetes</taxon>
        <taxon>Dothideomycetes incertae sedis</taxon>
        <taxon>Botryosphaeriales</taxon>
        <taxon>Botryosphaeriaceae</taxon>
        <taxon>Diplodia</taxon>
    </lineage>
</organism>
<reference evidence="1 2" key="1">
    <citation type="submission" date="2016-10" db="EMBL/GenBank/DDBJ databases">
        <title>Proteomics and genomics reveal pathogen-plant mechanisms compatible with a hemibiotrophic lifestyle of Diplodia corticola.</title>
        <authorList>
            <person name="Fernandes I."/>
            <person name="De Jonge R."/>
            <person name="Van De Peer Y."/>
            <person name="Devreese B."/>
            <person name="Alves A."/>
            <person name="Esteves A.C."/>
        </authorList>
    </citation>
    <scope>NUCLEOTIDE SEQUENCE [LARGE SCALE GENOMIC DNA]</scope>
    <source>
        <strain evidence="1 2">CBS 112549</strain>
    </source>
</reference>
<dbReference type="OrthoDB" id="3934864at2759"/>
<sequence>MASHPLLSLTLLQGNTWGHDMMQLNRPTMQGLNLFKVTTFDTERTLTLACTALDAKTRRVDLVAALCAGLFQLVDEDTQQLVAFPPETAPVGSIAILPKEKPGDYQLRVGLGIDTTAQIWKDLLEPSKTYAVRFSPSGGEAWCSHDDEENRLPVRREPDVLRFTVYNDPAPPTLSAVFGVEPAVCHRSGSPPFKFVVDISLPDDSDGTSSRSDTPLTIKIAGTWFDVSQLNCIDQLVHCVDADTGEKPDFDARFHCGLDASPPGFPADDMFVELWPGGQPWRFEYTLRDSSTPGPPGGLDDLVVGHQYSVKLSDQAVGFGWRWGKKEELLKGTEQEKAKRWAPGPRGNGIARIKQVNGPVTFDVVD</sequence>
<comment type="caution">
    <text evidence="1">The sequence shown here is derived from an EMBL/GenBank/DDBJ whole genome shotgun (WGS) entry which is preliminary data.</text>
</comment>
<name>A0A1J9QUW1_9PEZI</name>
<protein>
    <submittedName>
        <fullName evidence="1">Uncharacterized protein</fullName>
    </submittedName>
</protein>
<gene>
    <name evidence="1" type="ORF">BKCO1_4000089</name>
</gene>
<proteinExistence type="predicted"/>
<accession>A0A1J9QUW1</accession>
<evidence type="ECO:0000313" key="1">
    <source>
        <dbReference type="EMBL" id="OJD32185.1"/>
    </source>
</evidence>
<keyword evidence="2" id="KW-1185">Reference proteome</keyword>
<dbReference type="RefSeq" id="XP_020128445.1">
    <property type="nucleotide sequence ID" value="XM_020275503.1"/>
</dbReference>
<dbReference type="AlphaFoldDB" id="A0A1J9QUW1"/>
<dbReference type="GeneID" id="31015764"/>
<dbReference type="EMBL" id="MNUE01000040">
    <property type="protein sequence ID" value="OJD32185.1"/>
    <property type="molecule type" value="Genomic_DNA"/>
</dbReference>
<dbReference type="Proteomes" id="UP000183809">
    <property type="component" value="Unassembled WGS sequence"/>
</dbReference>
<evidence type="ECO:0000313" key="2">
    <source>
        <dbReference type="Proteomes" id="UP000183809"/>
    </source>
</evidence>